<dbReference type="Proteomes" id="UP001597100">
    <property type="component" value="Unassembled WGS sequence"/>
</dbReference>
<evidence type="ECO:0000313" key="1">
    <source>
        <dbReference type="EMBL" id="MFD0976246.1"/>
    </source>
</evidence>
<evidence type="ECO:0000313" key="2">
    <source>
        <dbReference type="Proteomes" id="UP001597100"/>
    </source>
</evidence>
<dbReference type="RefSeq" id="WP_380737399.1">
    <property type="nucleotide sequence ID" value="NZ_JBHTJP010000032.1"/>
</dbReference>
<comment type="caution">
    <text evidence="1">The sequence shown here is derived from an EMBL/GenBank/DDBJ whole genome shotgun (WGS) entry which is preliminary data.</text>
</comment>
<sequence length="428" mass="50134">MQEDYLHYLWKFQKWKNISLTTSEGFPITILNTGTHNFLSGPDFFNSRIVIGKQQWAGNVEIHIRASDWYRHAHHEDPAYDSVILHVVWEHDSEVYRKNDTVIPVLELKNFVQKDALVRYEDLLAKDQKWINCERDFPSIDDFVIENWLERLYVERLEKKSAVIEELLNRSSGDWEEVLFKMLAKNFGLNINGDAFLSTADSIPFSVVRKCMKERTGFEAILFGQSGLLEDGHEEPYFHSLRRKYEFLQNKFSLKKAEIPVKYFRLRPDNFPEIRFSQLAGIYESRSGLFSDINEAEEIDELRNILKTEASEFWKTHYTFAKPHSERRKPVSTAFTDLLIINTIIPLKFLYYKKVGVADKEEVMLGIMRKLKVESNVVVNGFNSIRPKTGITALHSQALLRLKKEYCDNNRCLHCSLGLKILKEQPRI</sequence>
<protein>
    <submittedName>
        <fullName evidence="1">DUF2851 family protein</fullName>
    </submittedName>
</protein>
<dbReference type="EMBL" id="JBHTJP010000032">
    <property type="protein sequence ID" value="MFD0976246.1"/>
    <property type="molecule type" value="Genomic_DNA"/>
</dbReference>
<proteinExistence type="predicted"/>
<gene>
    <name evidence="1" type="ORF">ACFQ1G_05540</name>
</gene>
<reference evidence="2" key="1">
    <citation type="journal article" date="2019" name="Int. J. Syst. Evol. Microbiol.">
        <title>The Global Catalogue of Microorganisms (GCM) 10K type strain sequencing project: providing services to taxonomists for standard genome sequencing and annotation.</title>
        <authorList>
            <consortium name="The Broad Institute Genomics Platform"/>
            <consortium name="The Broad Institute Genome Sequencing Center for Infectious Disease"/>
            <person name="Wu L."/>
            <person name="Ma J."/>
        </authorList>
    </citation>
    <scope>NUCLEOTIDE SEQUENCE [LARGE SCALE GENOMIC DNA]</scope>
    <source>
        <strain evidence="2">CCUG 60898</strain>
    </source>
</reference>
<dbReference type="Pfam" id="PF11013">
    <property type="entry name" value="DUF2851"/>
    <property type="match status" value="1"/>
</dbReference>
<name>A0ABW3IE40_9FLAO</name>
<accession>A0ABW3IE40</accession>
<organism evidence="1 2">
    <name type="scientific">Salinimicrobium gaetbulicola</name>
    <dbReference type="NCBI Taxonomy" id="999702"/>
    <lineage>
        <taxon>Bacteria</taxon>
        <taxon>Pseudomonadati</taxon>
        <taxon>Bacteroidota</taxon>
        <taxon>Flavobacteriia</taxon>
        <taxon>Flavobacteriales</taxon>
        <taxon>Flavobacteriaceae</taxon>
        <taxon>Salinimicrobium</taxon>
    </lineage>
</organism>
<dbReference type="InterPro" id="IPR021272">
    <property type="entry name" value="DUF2851"/>
</dbReference>
<keyword evidence="2" id="KW-1185">Reference proteome</keyword>